<feature type="region of interest" description="Disordered" evidence="1">
    <location>
        <begin position="47"/>
        <end position="121"/>
    </location>
</feature>
<proteinExistence type="predicted"/>
<feature type="region of interest" description="Disordered" evidence="1">
    <location>
        <begin position="404"/>
        <end position="430"/>
    </location>
</feature>
<protein>
    <submittedName>
        <fullName evidence="2">Uncharacterized protein</fullName>
    </submittedName>
</protein>
<dbReference type="AlphaFoldDB" id="A0A7S1BWQ1"/>
<feature type="compositionally biased region" description="Basic and acidic residues" evidence="1">
    <location>
        <begin position="417"/>
        <end position="429"/>
    </location>
</feature>
<name>A0A7S1BWQ1_9STRA</name>
<feature type="compositionally biased region" description="Low complexity" evidence="1">
    <location>
        <begin position="504"/>
        <end position="517"/>
    </location>
</feature>
<feature type="compositionally biased region" description="Basic and acidic residues" evidence="1">
    <location>
        <begin position="57"/>
        <end position="70"/>
    </location>
</feature>
<dbReference type="EMBL" id="HBFR01037782">
    <property type="protein sequence ID" value="CAD8900326.1"/>
    <property type="molecule type" value="Transcribed_RNA"/>
</dbReference>
<sequence length="642" mass="70553">MYLVAAACAHAVREMGLELLDGKLEDEDKYWIETVVLDICAQVSVEEDEDSNIKISHSKDDEEGEPKKDSNTNTSHSEDDEEGEPKEDSGTNTSLPQSDGHSVDNKESKPKEDSDTNTSLPQSSVLSTALYMAVLLSSLTGRHHLASLLLQYGYTSPNQSVARIHPNLWQAAHKSQVPPMTTPTPQHASFRPVLFPDAVSPALHRTLRWAFRPSSPYWLQSGYARGTYYSYWSDLDPPRPPPPAGSVRADHAVAHYVASFLIPRLRATLGPAAADSVRGYEWWVHTRPVGGANLGHQLHFDTDEALLEQEAPVRRRDEGDQNAKIDTRSVRYPLCSTVLYLTEDKEEEEEEDSNKGTGGGAGATLIFDQVAESETDGTMAWVGIPRARHLLMFPGNLLHGVLPCSHRSGDAPQKGPRKQDPSEDVEKNAPHRLTLMVGLWDRNVPARIRDRKLYGPSGPLPPDTPEHSWIRGIMGKGNCVDDSGKKEEGDNNHDANGEMGTEASGCSLSSPSSSSLEMQEGSQLSYPCYVPENSVPLEDSCQELPAISPAWEVLHAAAAGKDHNNDDGSKEDAFKKRIESFRDADRETLCHLLLRKLHGTASTMEAGETNDGCCVALPTCGINQRFFVKGSPGCFKRMLFEK</sequence>
<evidence type="ECO:0000256" key="1">
    <source>
        <dbReference type="SAM" id="MobiDB-lite"/>
    </source>
</evidence>
<feature type="region of interest" description="Disordered" evidence="1">
    <location>
        <begin position="479"/>
        <end position="517"/>
    </location>
</feature>
<feature type="compositionally biased region" description="Basic and acidic residues" evidence="1">
    <location>
        <begin position="482"/>
        <end position="496"/>
    </location>
</feature>
<organism evidence="2">
    <name type="scientific">Corethron hystrix</name>
    <dbReference type="NCBI Taxonomy" id="216773"/>
    <lineage>
        <taxon>Eukaryota</taxon>
        <taxon>Sar</taxon>
        <taxon>Stramenopiles</taxon>
        <taxon>Ochrophyta</taxon>
        <taxon>Bacillariophyta</taxon>
        <taxon>Coscinodiscophyceae</taxon>
        <taxon>Corethrophycidae</taxon>
        <taxon>Corethrales</taxon>
        <taxon>Corethraceae</taxon>
        <taxon>Corethron</taxon>
    </lineage>
</organism>
<feature type="region of interest" description="Disordered" evidence="1">
    <location>
        <begin position="343"/>
        <end position="362"/>
    </location>
</feature>
<feature type="compositionally biased region" description="Basic and acidic residues" evidence="1">
    <location>
        <begin position="101"/>
        <end position="114"/>
    </location>
</feature>
<accession>A0A7S1BWQ1</accession>
<gene>
    <name evidence="2" type="ORF">CHYS00102_LOCUS27543</name>
</gene>
<evidence type="ECO:0000313" key="2">
    <source>
        <dbReference type="EMBL" id="CAD8900326.1"/>
    </source>
</evidence>
<reference evidence="2" key="1">
    <citation type="submission" date="2021-01" db="EMBL/GenBank/DDBJ databases">
        <authorList>
            <person name="Corre E."/>
            <person name="Pelletier E."/>
            <person name="Niang G."/>
            <person name="Scheremetjew M."/>
            <person name="Finn R."/>
            <person name="Kale V."/>
            <person name="Holt S."/>
            <person name="Cochrane G."/>
            <person name="Meng A."/>
            <person name="Brown T."/>
            <person name="Cohen L."/>
        </authorList>
    </citation>
    <scope>NUCLEOTIDE SEQUENCE</scope>
    <source>
        <strain evidence="2">308</strain>
    </source>
</reference>
<feature type="compositionally biased region" description="Polar residues" evidence="1">
    <location>
        <begin position="90"/>
        <end position="100"/>
    </location>
</feature>